<accession>A0A6M3HSS7</accession>
<evidence type="ECO:0000313" key="1">
    <source>
        <dbReference type="EMBL" id="QIV94140.1"/>
    </source>
</evidence>
<dbReference type="EMBL" id="CP038017">
    <property type="protein sequence ID" value="QIV94140.1"/>
    <property type="molecule type" value="Genomic_DNA"/>
</dbReference>
<organism evidence="1 2">
    <name type="scientific">Allofrancisella frigidaquae</name>
    <dbReference type="NCBI Taxonomy" id="1085644"/>
    <lineage>
        <taxon>Bacteria</taxon>
        <taxon>Pseudomonadati</taxon>
        <taxon>Pseudomonadota</taxon>
        <taxon>Gammaproteobacteria</taxon>
        <taxon>Thiotrichales</taxon>
        <taxon>Francisellaceae</taxon>
        <taxon>Allofrancisella</taxon>
    </lineage>
</organism>
<dbReference type="AlphaFoldDB" id="A0A6M3HSS7"/>
<dbReference type="KEGG" id="afri:E3E15_01720"/>
<sequence length="1020" mass="117323">MKALLCLITLAVIIIVSYKLVRIWLMKVFKKYTLGKYRKLILYIFKVNELTAIYSEFRRTLPIKYRIFSSFRLKKKVIVTETITSERGFELTLISNNIVLSINPDQFLGSNLDIKEIRAFFKFFSKGVLNSIIYEVNLSKHLSDTGINEKKINNIVQVLTILANLFRNKISLQIALIYSKKIPGAVAWDKLQKGLSSFPFWQKFLPDEGWAESLLTQDQLKTLVMDEGSNTQEITELYKFLMSCTKVTPYLQKLYSGLEEKTAPKVKGFYLIEQENINRFVGSNDNLDEIYMTSKIIKYGGLTALSLGIAISLPMAYQLEKQELKDKIQYGFETRSLKLNKFTSDLYFHILNESFSVAAKPTLYFRNHQKDYDEIFDNSLYENFFKQQEYTKVSAINMLALASIKDYRTLSFLSKNIPISSNFWADLTDLPLSVIISSNILNERFGVKTGQGLSLSVDMINSNKIALNKAQILDEAEKNISNIAQTNDAVVSKLYTDISELLFLNILGSNYVVNDSLVKKDIRSFAKTLLLNSNLVLTSQQIITLSNKLAILNSIVLLQELHNSQDLYTFNYILKEFASQTKFLGEEDKEYLLEQILVAMDNLGTLDIVPYTDPSKMYSKRYYLNVILPFYNEYTDTIQLYEGNKFKETLEAFFVRSKSAYELKYLVYNLNRIKDQLDIASSSNKESIDKLYSLAKTQLLNNLLEEVNNNLSFFAKNNKTISSYIISLNAFEKTLNKYKEILEEMGDILSKLFSDPKSYIEKRDELEKEIDIKFDKYISSLSLDPKISTIVRLPIKQLREVANSLISLYINEYWTIHISPIYNHVYSKFPFNVNSTDEATTTYLTEVLAKGGAYDGEIHLLKTQFALNEDIISYLYPSNKNQLLALEEIKNTLWDKSGVIKPLSLTVTSVNGLVINSLDTNPAKPLAYIGLFSYDNEDIYNMGINNIKKTFKINWWETGVCSIEIVDTNNNMLNFKTNSGSWSCFKLLKQASNNNDVFTWKFKEGNVSFYIPLNSFMFNQ</sequence>
<proteinExistence type="predicted"/>
<name>A0A6M3HSS7_9GAMM</name>
<evidence type="ECO:0000313" key="2">
    <source>
        <dbReference type="Proteomes" id="UP000503320"/>
    </source>
</evidence>
<reference evidence="1 2" key="1">
    <citation type="submission" date="2019-03" db="EMBL/GenBank/DDBJ databases">
        <title>Complete Genome Sequence of Allofrancisella frigidaquae Strain SYSU 10HL1970 Isolated from Water-Cooling Systems in China.</title>
        <authorList>
            <person name="Ohrman C."/>
            <person name="Uneklint I."/>
            <person name="Sjodin A."/>
        </authorList>
    </citation>
    <scope>NUCLEOTIDE SEQUENCE [LARGE SCALE GENOMIC DNA]</scope>
    <source>
        <strain evidence="1 2">SYSU 10HL1970</strain>
    </source>
</reference>
<gene>
    <name evidence="1" type="ORF">E3E15_01720</name>
</gene>
<keyword evidence="2" id="KW-1185">Reference proteome</keyword>
<protein>
    <submittedName>
        <fullName evidence="1">Uncharacterized protein</fullName>
    </submittedName>
</protein>
<dbReference type="RefSeq" id="WP_172106356.1">
    <property type="nucleotide sequence ID" value="NZ_CP038017.1"/>
</dbReference>
<dbReference type="Proteomes" id="UP000503320">
    <property type="component" value="Chromosome"/>
</dbReference>